<feature type="compositionally biased region" description="Basic and acidic residues" evidence="1">
    <location>
        <begin position="84"/>
        <end position="94"/>
    </location>
</feature>
<feature type="compositionally biased region" description="Polar residues" evidence="1">
    <location>
        <begin position="388"/>
        <end position="403"/>
    </location>
</feature>
<gene>
    <name evidence="3" type="ORF">INT47_011639</name>
</gene>
<evidence type="ECO:0000313" key="3">
    <source>
        <dbReference type="EMBL" id="KAG2204156.1"/>
    </source>
</evidence>
<feature type="compositionally biased region" description="Low complexity" evidence="1">
    <location>
        <begin position="328"/>
        <end position="337"/>
    </location>
</feature>
<feature type="compositionally biased region" description="Low complexity" evidence="1">
    <location>
        <begin position="351"/>
        <end position="371"/>
    </location>
</feature>
<sequence>MSQNNHVINFSLDRETIKKFMSVKGTTLEKRNGRLEVVFPDSRIKLEADKKEPTTATYYNNKSSNLHFLGPTVTAKATHVLVDKKESEKTRGVELLDIPSIHTPTSPIKPKLKKPSSTLKTNNSSNNNNNKKANIPPPPRRSVTPQNTPRPSSNNPHLEKLSDRVIQLLAIKPYQITTMAKALETTSWDIKRIVDDVGICIPDQSSQKKKYCLKPQLYKNVRIWDWPLYTETEKDTVYANAKEAYDILQLPPDAIERANLTSDHRSRPHSSDHRYATTTATTTTTTKKKSSLKKEEKKSVGVVDIKGKGKSHGYPAAVATVESVARMTPSPITTSPTSLPPLPSLPPSLPVQPTLSSSTSSSSATSVTPLVRSPLKTKASARNGLLKPSSSNRKVSTKTSQISATSPPPPPPTTAPPALPPPPPRPVSCFVPSMAHVTPNIQKRKEVKTESRQGYGITSNTRTKADQEYTQNRVSNSDPVELSEIPTQAVFDKYCNKFLKHQKEYQNSKMNFKSKYPEYIKALQHTAPPTGSKRSYFDLKLEYHDMVKDQYLKNGDETSWREAESQLRDCNAKRRRLNFMWSSIQKNLHDHHYKLNQ</sequence>
<evidence type="ECO:0000313" key="4">
    <source>
        <dbReference type="Proteomes" id="UP000603453"/>
    </source>
</evidence>
<dbReference type="Pfam" id="PF10390">
    <property type="entry name" value="ELL"/>
    <property type="match status" value="1"/>
</dbReference>
<feature type="compositionally biased region" description="Polar residues" evidence="1">
    <location>
        <begin position="143"/>
        <end position="156"/>
    </location>
</feature>
<dbReference type="InterPro" id="IPR036390">
    <property type="entry name" value="WH_DNA-bd_sf"/>
</dbReference>
<comment type="caution">
    <text evidence="3">The sequence shown here is derived from an EMBL/GenBank/DDBJ whole genome shotgun (WGS) entry which is preliminary data.</text>
</comment>
<dbReference type="OrthoDB" id="2587563at2759"/>
<dbReference type="InterPro" id="IPR042065">
    <property type="entry name" value="E3_ELL-like"/>
</dbReference>
<dbReference type="GO" id="GO:0006368">
    <property type="term" value="P:transcription elongation by RNA polymerase II"/>
    <property type="evidence" value="ECO:0007669"/>
    <property type="project" value="InterPro"/>
</dbReference>
<feature type="compositionally biased region" description="Low complexity" evidence="1">
    <location>
        <begin position="103"/>
        <end position="134"/>
    </location>
</feature>
<evidence type="ECO:0000256" key="1">
    <source>
        <dbReference type="SAM" id="MobiDB-lite"/>
    </source>
</evidence>
<proteinExistence type="predicted"/>
<organism evidence="3 4">
    <name type="scientific">Mucor saturninus</name>
    <dbReference type="NCBI Taxonomy" id="64648"/>
    <lineage>
        <taxon>Eukaryota</taxon>
        <taxon>Fungi</taxon>
        <taxon>Fungi incertae sedis</taxon>
        <taxon>Mucoromycota</taxon>
        <taxon>Mucoromycotina</taxon>
        <taxon>Mucoromycetes</taxon>
        <taxon>Mucorales</taxon>
        <taxon>Mucorineae</taxon>
        <taxon>Mucoraceae</taxon>
        <taxon>Mucor</taxon>
    </lineage>
</organism>
<protein>
    <recommendedName>
        <fullName evidence="2">RNA polymerase II elongation factor ELL N-terminal domain-containing protein</fullName>
    </recommendedName>
</protein>
<dbReference type="AlphaFoldDB" id="A0A8H7UZ72"/>
<feature type="region of interest" description="Disordered" evidence="1">
    <location>
        <begin position="328"/>
        <end position="478"/>
    </location>
</feature>
<dbReference type="Proteomes" id="UP000603453">
    <property type="component" value="Unassembled WGS sequence"/>
</dbReference>
<accession>A0A8H7UZ72</accession>
<dbReference type="InterPro" id="IPR019464">
    <property type="entry name" value="ELL_N"/>
</dbReference>
<feature type="compositionally biased region" description="Pro residues" evidence="1">
    <location>
        <begin position="338"/>
        <end position="350"/>
    </location>
</feature>
<feature type="region of interest" description="Disordered" evidence="1">
    <location>
        <begin position="262"/>
        <end position="314"/>
    </location>
</feature>
<feature type="compositionally biased region" description="Polar residues" evidence="1">
    <location>
        <begin position="456"/>
        <end position="478"/>
    </location>
</feature>
<dbReference type="Gene3D" id="1.10.10.2670">
    <property type="entry name" value="E3 ubiquitin-protein ligase"/>
    <property type="match status" value="1"/>
</dbReference>
<feature type="domain" description="RNA polymerase II elongation factor ELL N-terminal" evidence="2">
    <location>
        <begin position="111"/>
        <end position="237"/>
    </location>
</feature>
<dbReference type="GO" id="GO:0008023">
    <property type="term" value="C:transcription elongation factor complex"/>
    <property type="evidence" value="ECO:0007669"/>
    <property type="project" value="InterPro"/>
</dbReference>
<dbReference type="EMBL" id="JAEPRD010000046">
    <property type="protein sequence ID" value="KAG2204156.1"/>
    <property type="molecule type" value="Genomic_DNA"/>
</dbReference>
<keyword evidence="4" id="KW-1185">Reference proteome</keyword>
<evidence type="ECO:0000259" key="2">
    <source>
        <dbReference type="Pfam" id="PF10390"/>
    </source>
</evidence>
<feature type="compositionally biased region" description="Low complexity" evidence="1">
    <location>
        <begin position="276"/>
        <end position="285"/>
    </location>
</feature>
<dbReference type="SUPFAM" id="SSF46785">
    <property type="entry name" value="Winged helix' DNA-binding domain"/>
    <property type="match status" value="1"/>
</dbReference>
<feature type="compositionally biased region" description="Basic and acidic residues" evidence="1">
    <location>
        <begin position="262"/>
        <end position="275"/>
    </location>
</feature>
<feature type="region of interest" description="Disordered" evidence="1">
    <location>
        <begin position="84"/>
        <end position="159"/>
    </location>
</feature>
<name>A0A8H7UZ72_9FUNG</name>
<reference evidence="3" key="1">
    <citation type="submission" date="2020-12" db="EMBL/GenBank/DDBJ databases">
        <title>Metabolic potential, ecology and presence of endohyphal bacteria is reflected in genomic diversity of Mucoromycotina.</title>
        <authorList>
            <person name="Muszewska A."/>
            <person name="Okrasinska A."/>
            <person name="Steczkiewicz K."/>
            <person name="Drgas O."/>
            <person name="Orlowska M."/>
            <person name="Perlinska-Lenart U."/>
            <person name="Aleksandrzak-Piekarczyk T."/>
            <person name="Szatraj K."/>
            <person name="Zielenkiewicz U."/>
            <person name="Pilsyk S."/>
            <person name="Malc E."/>
            <person name="Mieczkowski P."/>
            <person name="Kruszewska J.S."/>
            <person name="Biernat P."/>
            <person name="Pawlowska J."/>
        </authorList>
    </citation>
    <scope>NUCLEOTIDE SEQUENCE</scope>
    <source>
        <strain evidence="3">WA0000017839</strain>
    </source>
</reference>
<feature type="compositionally biased region" description="Pro residues" evidence="1">
    <location>
        <begin position="406"/>
        <end position="426"/>
    </location>
</feature>